<sequence length="66" mass="6945">MVRVGERVRGGQVIGHLVGSGVSHCAPRVCLHWGLVRGVGHGVRYLDPGVLVGRGVVRLLPVWGVG</sequence>
<dbReference type="EMBL" id="BAAAQN010000032">
    <property type="protein sequence ID" value="GAA2041993.1"/>
    <property type="molecule type" value="Genomic_DNA"/>
</dbReference>
<organism evidence="1 2">
    <name type="scientific">Catenulispora yoronensis</name>
    <dbReference type="NCBI Taxonomy" id="450799"/>
    <lineage>
        <taxon>Bacteria</taxon>
        <taxon>Bacillati</taxon>
        <taxon>Actinomycetota</taxon>
        <taxon>Actinomycetes</taxon>
        <taxon>Catenulisporales</taxon>
        <taxon>Catenulisporaceae</taxon>
        <taxon>Catenulispora</taxon>
    </lineage>
</organism>
<reference evidence="2" key="1">
    <citation type="journal article" date="2019" name="Int. J. Syst. Evol. Microbiol.">
        <title>The Global Catalogue of Microorganisms (GCM) 10K type strain sequencing project: providing services to taxonomists for standard genome sequencing and annotation.</title>
        <authorList>
            <consortium name="The Broad Institute Genomics Platform"/>
            <consortium name="The Broad Institute Genome Sequencing Center for Infectious Disease"/>
            <person name="Wu L."/>
            <person name="Ma J."/>
        </authorList>
    </citation>
    <scope>NUCLEOTIDE SEQUENCE [LARGE SCALE GENOMIC DNA]</scope>
    <source>
        <strain evidence="2">JCM 16014</strain>
    </source>
</reference>
<evidence type="ECO:0008006" key="3">
    <source>
        <dbReference type="Google" id="ProtNLM"/>
    </source>
</evidence>
<evidence type="ECO:0000313" key="2">
    <source>
        <dbReference type="Proteomes" id="UP001500751"/>
    </source>
</evidence>
<dbReference type="Proteomes" id="UP001500751">
    <property type="component" value="Unassembled WGS sequence"/>
</dbReference>
<protein>
    <recommendedName>
        <fullName evidence="3">Peptidase M23 domain-containing protein</fullName>
    </recommendedName>
</protein>
<accession>A0ABP5GBJ9</accession>
<keyword evidence="2" id="KW-1185">Reference proteome</keyword>
<comment type="caution">
    <text evidence="1">The sequence shown here is derived from an EMBL/GenBank/DDBJ whole genome shotgun (WGS) entry which is preliminary data.</text>
</comment>
<gene>
    <name evidence="1" type="ORF">GCM10009839_50720</name>
</gene>
<name>A0ABP5GBJ9_9ACTN</name>
<proteinExistence type="predicted"/>
<evidence type="ECO:0000313" key="1">
    <source>
        <dbReference type="EMBL" id="GAA2041993.1"/>
    </source>
</evidence>